<dbReference type="AlphaFoldDB" id="A0AAW0AAR9"/>
<dbReference type="EMBL" id="JAWWNJ010000076">
    <property type="protein sequence ID" value="KAK7006092.1"/>
    <property type="molecule type" value="Genomic_DNA"/>
</dbReference>
<sequence length="203" mass="22954">MLILTTFARGILPPAGKSHPPNSNQRPSPLLHELFGSSTTRRAAARIPLKFIPASKVQDLGLAMPRHPSRIPDYFGNSSFRRPASDVGERKESKSTGFPRAVISKSKINIKKSNFWRPPTADSVRRLVQSSFEAVSRARTLRKLAQIEWITKSRYVPSLIYPPDLKSDQRLISAQFNSMFKISNFTQNSRLGGNSRHKQHRTY</sequence>
<comment type="caution">
    <text evidence="2">The sequence shown here is derived from an EMBL/GenBank/DDBJ whole genome shotgun (WGS) entry which is preliminary data.</text>
</comment>
<evidence type="ECO:0000313" key="1">
    <source>
        <dbReference type="EMBL" id="KAK7006089.1"/>
    </source>
</evidence>
<reference evidence="2 3" key="1">
    <citation type="journal article" date="2024" name="J Genomics">
        <title>Draft genome sequencing and assembly of Favolaschia claudopus CIRM-BRFM 2984 isolated from oak limbs.</title>
        <authorList>
            <person name="Navarro D."/>
            <person name="Drula E."/>
            <person name="Chaduli D."/>
            <person name="Cazenave R."/>
            <person name="Ahrendt S."/>
            <person name="Wang J."/>
            <person name="Lipzen A."/>
            <person name="Daum C."/>
            <person name="Barry K."/>
            <person name="Grigoriev I.V."/>
            <person name="Favel A."/>
            <person name="Rosso M.N."/>
            <person name="Martin F."/>
        </authorList>
    </citation>
    <scope>NUCLEOTIDE SEQUENCE [LARGE SCALE GENOMIC DNA]</scope>
    <source>
        <strain evidence="2 3">CIRM-BRFM 2984</strain>
    </source>
</reference>
<proteinExistence type="predicted"/>
<accession>A0AAW0AAR9</accession>
<protein>
    <submittedName>
        <fullName evidence="2">Uncharacterized protein</fullName>
    </submittedName>
</protein>
<evidence type="ECO:0000313" key="3">
    <source>
        <dbReference type="Proteomes" id="UP001362999"/>
    </source>
</evidence>
<dbReference type="Proteomes" id="UP001362999">
    <property type="component" value="Unassembled WGS sequence"/>
</dbReference>
<evidence type="ECO:0000313" key="2">
    <source>
        <dbReference type="EMBL" id="KAK7006092.1"/>
    </source>
</evidence>
<keyword evidence="3" id="KW-1185">Reference proteome</keyword>
<organism evidence="2 3">
    <name type="scientific">Favolaschia claudopus</name>
    <dbReference type="NCBI Taxonomy" id="2862362"/>
    <lineage>
        <taxon>Eukaryota</taxon>
        <taxon>Fungi</taxon>
        <taxon>Dikarya</taxon>
        <taxon>Basidiomycota</taxon>
        <taxon>Agaricomycotina</taxon>
        <taxon>Agaricomycetes</taxon>
        <taxon>Agaricomycetidae</taxon>
        <taxon>Agaricales</taxon>
        <taxon>Marasmiineae</taxon>
        <taxon>Mycenaceae</taxon>
        <taxon>Favolaschia</taxon>
    </lineage>
</organism>
<gene>
    <name evidence="1" type="ORF">R3P38DRAFT_2793857</name>
    <name evidence="2" type="ORF">R3P38DRAFT_2793860</name>
</gene>
<dbReference type="EMBL" id="JAWWNJ010000076">
    <property type="protein sequence ID" value="KAK7006089.1"/>
    <property type="molecule type" value="Genomic_DNA"/>
</dbReference>
<name>A0AAW0AAR9_9AGAR</name>